<name>A0AA86VTR2_9FABA</name>
<dbReference type="InterPro" id="IPR056777">
    <property type="entry name" value="Ycf2_N"/>
</dbReference>
<evidence type="ECO:0000313" key="4">
    <source>
        <dbReference type="Proteomes" id="UP001189624"/>
    </source>
</evidence>
<sequence length="95" mass="11231">EVEGFFKQQGTGSIIKSNDIKHVSHPFLRNKQDVSLQNYAQFYMWQFGQDLFVSWGKSLHKSDFLRNMSSRDKKLLKKQQTKHLALSKRSEKKEI</sequence>
<feature type="domain" description="Ycf2 N-terminal" evidence="2">
    <location>
        <begin position="1"/>
        <end position="69"/>
    </location>
</feature>
<evidence type="ECO:0000313" key="3">
    <source>
        <dbReference type="EMBL" id="CAJ1974873.1"/>
    </source>
</evidence>
<accession>A0AA86VTR2</accession>
<feature type="non-terminal residue" evidence="3">
    <location>
        <position position="95"/>
    </location>
</feature>
<dbReference type="Gramene" id="rna-AYBTSS11_LOCUS26960">
    <property type="protein sequence ID" value="CAJ1974873.1"/>
    <property type="gene ID" value="gene-AYBTSS11_LOCUS26960"/>
</dbReference>
<dbReference type="AlphaFoldDB" id="A0AA86VTR2"/>
<feature type="non-terminal residue" evidence="3">
    <location>
        <position position="1"/>
    </location>
</feature>
<dbReference type="Proteomes" id="UP001189624">
    <property type="component" value="Chromosome 9"/>
</dbReference>
<dbReference type="EMBL" id="OY731406">
    <property type="protein sequence ID" value="CAJ1974873.1"/>
    <property type="molecule type" value="Genomic_DNA"/>
</dbReference>
<gene>
    <name evidence="3" type="ORF">AYBTSS11_LOCUS26960</name>
</gene>
<proteinExistence type="predicted"/>
<keyword evidence="4" id="KW-1185">Reference proteome</keyword>
<dbReference type="Pfam" id="PF05695">
    <property type="entry name" value="Ycf2"/>
    <property type="match status" value="1"/>
</dbReference>
<feature type="region of interest" description="Disordered" evidence="1">
    <location>
        <begin position="75"/>
        <end position="95"/>
    </location>
</feature>
<evidence type="ECO:0000259" key="2">
    <source>
        <dbReference type="Pfam" id="PF05695"/>
    </source>
</evidence>
<evidence type="ECO:0000256" key="1">
    <source>
        <dbReference type="SAM" id="MobiDB-lite"/>
    </source>
</evidence>
<protein>
    <recommendedName>
        <fullName evidence="2">Ycf2 N-terminal domain-containing protein</fullName>
    </recommendedName>
</protein>
<organism evidence="3 4">
    <name type="scientific">Sphenostylis stenocarpa</name>
    <dbReference type="NCBI Taxonomy" id="92480"/>
    <lineage>
        <taxon>Eukaryota</taxon>
        <taxon>Viridiplantae</taxon>
        <taxon>Streptophyta</taxon>
        <taxon>Embryophyta</taxon>
        <taxon>Tracheophyta</taxon>
        <taxon>Spermatophyta</taxon>
        <taxon>Magnoliopsida</taxon>
        <taxon>eudicotyledons</taxon>
        <taxon>Gunneridae</taxon>
        <taxon>Pentapetalae</taxon>
        <taxon>rosids</taxon>
        <taxon>fabids</taxon>
        <taxon>Fabales</taxon>
        <taxon>Fabaceae</taxon>
        <taxon>Papilionoideae</taxon>
        <taxon>50 kb inversion clade</taxon>
        <taxon>NPAAA clade</taxon>
        <taxon>indigoferoid/millettioid clade</taxon>
        <taxon>Phaseoleae</taxon>
        <taxon>Sphenostylis</taxon>
    </lineage>
</organism>
<reference evidence="3" key="1">
    <citation type="submission" date="2023-10" db="EMBL/GenBank/DDBJ databases">
        <authorList>
            <person name="Domelevo Entfellner J.-B."/>
        </authorList>
    </citation>
    <scope>NUCLEOTIDE SEQUENCE</scope>
</reference>